<reference evidence="2 3" key="1">
    <citation type="journal article" date="2012" name="PLoS ONE">
        <title>The genome of Chelonid herpesvirus 5 harbors atypical genes.</title>
        <authorList>
            <person name="Ackermann M."/>
            <person name="Koriabine M."/>
            <person name="Hartmann-Fritsch F."/>
            <person name="de Jong P.J."/>
            <person name="Lewis T.D."/>
            <person name="Schetle N."/>
            <person name="Work T.M."/>
            <person name="Dagenais J."/>
            <person name="Balazs G.H."/>
            <person name="Leong J.A."/>
        </authorList>
    </citation>
    <scope>NUCLEOTIDE SEQUENCE [LARGE SCALE GENOMIC DNA]</scope>
</reference>
<feature type="region of interest" description="Disordered" evidence="1">
    <location>
        <begin position="15"/>
        <end position="109"/>
    </location>
</feature>
<gene>
    <name evidence="2" type="primary">HP12</name>
</gene>
<proteinExistence type="predicted"/>
<accession>V5NXA9</accession>
<dbReference type="KEGG" id="vg:80532654"/>
<evidence type="ECO:0000256" key="1">
    <source>
        <dbReference type="SAM" id="MobiDB-lite"/>
    </source>
</evidence>
<dbReference type="RefSeq" id="YP_010795495.1">
    <property type="nucleotide sequence ID" value="NC_075701.1"/>
</dbReference>
<sequence>MSLFNKFCMFEKSTAKRVSFSRPAPPVPTRRSPLPPLPPPPARFLPPPLLPPPLPSPPLGLSPGRRPAAFLPPPLLPPPRPLSRVARPVLPTNAIQRPPPSPLSSPPRGCSGNLFVRPSIFRPPPSLLFPPPPASGCASPWKKGARGAEEKKTSLPGPETFRRRFSPPHRSPFLSSFRGAASSPAPDL</sequence>
<evidence type="ECO:0000313" key="2">
    <source>
        <dbReference type="EMBL" id="AHA93309.1"/>
    </source>
</evidence>
<dbReference type="Proteomes" id="UP000325782">
    <property type="component" value="Segment"/>
</dbReference>
<evidence type="ECO:0000313" key="3">
    <source>
        <dbReference type="Proteomes" id="UP000325782"/>
    </source>
</evidence>
<dbReference type="EMBL" id="HQ878327">
    <property type="protein sequence ID" value="AHA93309.1"/>
    <property type="molecule type" value="Genomic_DNA"/>
</dbReference>
<feature type="compositionally biased region" description="Pro residues" evidence="1">
    <location>
        <begin position="23"/>
        <end position="60"/>
    </location>
</feature>
<feature type="region of interest" description="Disordered" evidence="1">
    <location>
        <begin position="127"/>
        <end position="188"/>
    </location>
</feature>
<feature type="compositionally biased region" description="Low complexity" evidence="1">
    <location>
        <begin position="82"/>
        <end position="91"/>
    </location>
</feature>
<name>V5NXA9_9ALPH</name>
<protein>
    <submittedName>
        <fullName evidence="2">Uncharacterized protein</fullName>
    </submittedName>
</protein>
<organism evidence="2 3">
    <name type="scientific">Chelonid alphaherpesvirus 5</name>
    <dbReference type="NCBI Taxonomy" id="702736"/>
    <lineage>
        <taxon>Viruses</taxon>
        <taxon>Duplodnaviria</taxon>
        <taxon>Heunggongvirae</taxon>
        <taxon>Peploviricota</taxon>
        <taxon>Herviviricetes</taxon>
        <taxon>Herpesvirales</taxon>
        <taxon>Orthoherpesviridae</taxon>
        <taxon>Alphaherpesvirinae</taxon>
        <taxon>Scutavirus</taxon>
        <taxon>Scutavirus chelonidalpha5</taxon>
    </lineage>
</organism>
<keyword evidence="3" id="KW-1185">Reference proteome</keyword>
<feature type="compositionally biased region" description="Pro residues" evidence="1">
    <location>
        <begin position="70"/>
        <end position="81"/>
    </location>
</feature>
<dbReference type="GeneID" id="80532654"/>